<keyword evidence="3 8" id="KW-0436">Ligase</keyword>
<dbReference type="InterPro" id="IPR042176">
    <property type="entry name" value="Pantoate_ligase_C"/>
</dbReference>
<name>A0A2Z4AK97_9BACT</name>
<comment type="similarity">
    <text evidence="2 8">Belongs to the pantothenate synthetase family.</text>
</comment>
<accession>A0A2Z4AK97</accession>
<dbReference type="EMBL" id="CP029803">
    <property type="protein sequence ID" value="AWT60637.1"/>
    <property type="molecule type" value="Genomic_DNA"/>
</dbReference>
<feature type="binding site" evidence="8">
    <location>
        <position position="60"/>
    </location>
    <ligand>
        <name>(R)-pantoate</name>
        <dbReference type="ChEBI" id="CHEBI:15980"/>
    </ligand>
</feature>
<keyword evidence="4 8" id="KW-0566">Pantothenate biosynthesis</keyword>
<dbReference type="GO" id="GO:0004592">
    <property type="term" value="F:pantoate-beta-alanine ligase activity"/>
    <property type="evidence" value="ECO:0007669"/>
    <property type="project" value="UniProtKB-UniRule"/>
</dbReference>
<keyword evidence="8" id="KW-0963">Cytoplasm</keyword>
<protein>
    <recommendedName>
        <fullName evidence="8">Pantothenate synthetase</fullName>
        <shortName evidence="8">PS</shortName>
        <ecNumber evidence="8">6.3.2.1</ecNumber>
    </recommendedName>
    <alternativeName>
        <fullName evidence="8">Pantoate--beta-alanine ligase</fullName>
    </alternativeName>
    <alternativeName>
        <fullName evidence="8">Pantoate-activating enzyme</fullName>
    </alternativeName>
</protein>
<dbReference type="GO" id="GO:0005524">
    <property type="term" value="F:ATP binding"/>
    <property type="evidence" value="ECO:0007669"/>
    <property type="project" value="UniProtKB-KW"/>
</dbReference>
<dbReference type="NCBIfam" id="TIGR00018">
    <property type="entry name" value="panC"/>
    <property type="match status" value="1"/>
</dbReference>
<feature type="binding site" evidence="8">
    <location>
        <position position="154"/>
    </location>
    <ligand>
        <name>(R)-pantoate</name>
        <dbReference type="ChEBI" id="CHEBI:15980"/>
    </ligand>
</feature>
<dbReference type="AlphaFoldDB" id="A0A2Z4AK97"/>
<sequence>MVTIERIEDFRNFFHTRRQGEKVGIVPTMGNLHKGHLALVEAARKNCTSVVTTIFVNPIQFGEGEDYADYPRTFEKDQMKLNGLEVDVLFAPSVDEIYPGGPDHQTTITVPVLSSILCGSNRPIHFDGVATVVAKLFNIVQPDVAYFGEKDWQQLILIRTMVQQLSMPIDIIGVPTVRENDGLALSSRNLYLSGRERPIAPILHQTLQELQGEVSKRVKTFSALEGDAMRRLRKAGFEPDYVAILDASTLLSPSKFTQSLRILVAARLGQTRLIDNISAKI</sequence>
<dbReference type="PANTHER" id="PTHR21299">
    <property type="entry name" value="CYTIDYLATE KINASE/PANTOATE-BETA-ALANINE LIGASE"/>
    <property type="match status" value="1"/>
</dbReference>
<evidence type="ECO:0000313" key="9">
    <source>
        <dbReference type="EMBL" id="AWT60637.1"/>
    </source>
</evidence>
<comment type="subcellular location">
    <subcellularLocation>
        <location evidence="8">Cytoplasm</location>
    </subcellularLocation>
</comment>
<gene>
    <name evidence="8 9" type="primary">panC</name>
    <name evidence="9" type="ORF">DF168_01854</name>
</gene>
<comment type="subunit">
    <text evidence="8">Homodimer.</text>
</comment>
<comment type="catalytic activity">
    <reaction evidence="7 8">
        <text>(R)-pantoate + beta-alanine + ATP = (R)-pantothenate + AMP + diphosphate + H(+)</text>
        <dbReference type="Rhea" id="RHEA:10912"/>
        <dbReference type="ChEBI" id="CHEBI:15378"/>
        <dbReference type="ChEBI" id="CHEBI:15980"/>
        <dbReference type="ChEBI" id="CHEBI:29032"/>
        <dbReference type="ChEBI" id="CHEBI:30616"/>
        <dbReference type="ChEBI" id="CHEBI:33019"/>
        <dbReference type="ChEBI" id="CHEBI:57966"/>
        <dbReference type="ChEBI" id="CHEBI:456215"/>
        <dbReference type="EC" id="6.3.2.1"/>
    </reaction>
</comment>
<evidence type="ECO:0000256" key="8">
    <source>
        <dbReference type="HAMAP-Rule" id="MF_00158"/>
    </source>
</evidence>
<dbReference type="UniPathway" id="UPA00028">
    <property type="reaction ID" value="UER00005"/>
</dbReference>
<evidence type="ECO:0000256" key="5">
    <source>
        <dbReference type="ARBA" id="ARBA00022741"/>
    </source>
</evidence>
<feature type="binding site" evidence="8">
    <location>
        <begin position="148"/>
        <end position="151"/>
    </location>
    <ligand>
        <name>ATP</name>
        <dbReference type="ChEBI" id="CHEBI:30616"/>
    </ligand>
</feature>
<feature type="active site" description="Proton donor" evidence="8">
    <location>
        <position position="36"/>
    </location>
</feature>
<dbReference type="HAMAP" id="MF_00158">
    <property type="entry name" value="PanC"/>
    <property type="match status" value="1"/>
</dbReference>
<organism evidence="9 10">
    <name type="scientific">Candidatus Moanibacter tarae</name>
    <dbReference type="NCBI Taxonomy" id="2200854"/>
    <lineage>
        <taxon>Bacteria</taxon>
        <taxon>Pseudomonadati</taxon>
        <taxon>Verrucomicrobiota</taxon>
        <taxon>Opitutia</taxon>
        <taxon>Puniceicoccales</taxon>
        <taxon>Puniceicoccales incertae sedis</taxon>
        <taxon>Candidatus Moanibacter</taxon>
    </lineage>
</organism>
<comment type="miscellaneous">
    <text evidence="8">The reaction proceeds by a bi uni uni bi ping pong mechanism.</text>
</comment>
<proteinExistence type="inferred from homology"/>
<evidence type="ECO:0000313" key="10">
    <source>
        <dbReference type="Proteomes" id="UP000247465"/>
    </source>
</evidence>
<reference evidence="9 10" key="1">
    <citation type="submission" date="2018-06" db="EMBL/GenBank/DDBJ databases">
        <title>Draft Genome Sequence of a Novel Marine Bacterium Related to the Verrucomicrobia.</title>
        <authorList>
            <person name="Vosseberg J."/>
            <person name="Martijn J."/>
            <person name="Ettema T.J.G."/>
        </authorList>
    </citation>
    <scope>NUCLEOTIDE SEQUENCE [LARGE SCALE GENOMIC DNA]</scope>
    <source>
        <strain evidence="9">TARA_B100001123</strain>
    </source>
</reference>
<comment type="pathway">
    <text evidence="1 8">Cofactor biosynthesis; (R)-pantothenate biosynthesis; (R)-pantothenate from (R)-pantoate and beta-alanine: step 1/1.</text>
</comment>
<feature type="binding site" evidence="8">
    <location>
        <begin position="29"/>
        <end position="36"/>
    </location>
    <ligand>
        <name>ATP</name>
        <dbReference type="ChEBI" id="CHEBI:30616"/>
    </ligand>
</feature>
<dbReference type="InterPro" id="IPR003721">
    <property type="entry name" value="Pantoate_ligase"/>
</dbReference>
<keyword evidence="6 8" id="KW-0067">ATP-binding</keyword>
<evidence type="ECO:0000256" key="7">
    <source>
        <dbReference type="ARBA" id="ARBA00048258"/>
    </source>
</evidence>
<dbReference type="FunFam" id="3.40.50.620:FF:000013">
    <property type="entry name" value="Pantothenate synthetase"/>
    <property type="match status" value="1"/>
</dbReference>
<evidence type="ECO:0000256" key="6">
    <source>
        <dbReference type="ARBA" id="ARBA00022840"/>
    </source>
</evidence>
<feature type="binding site" evidence="8">
    <location>
        <position position="177"/>
    </location>
    <ligand>
        <name>ATP</name>
        <dbReference type="ChEBI" id="CHEBI:30616"/>
    </ligand>
</feature>
<keyword evidence="5 8" id="KW-0547">Nucleotide-binding</keyword>
<comment type="function">
    <text evidence="8">Catalyzes the condensation of pantoate with beta-alanine in an ATP-dependent reaction via a pantoyl-adenylate intermediate.</text>
</comment>
<dbReference type="GO" id="GO:0005829">
    <property type="term" value="C:cytosol"/>
    <property type="evidence" value="ECO:0007669"/>
    <property type="project" value="TreeGrafter"/>
</dbReference>
<dbReference type="CDD" id="cd00560">
    <property type="entry name" value="PanC"/>
    <property type="match status" value="1"/>
</dbReference>
<dbReference type="InterPro" id="IPR014729">
    <property type="entry name" value="Rossmann-like_a/b/a_fold"/>
</dbReference>
<evidence type="ECO:0000256" key="4">
    <source>
        <dbReference type="ARBA" id="ARBA00022655"/>
    </source>
</evidence>
<dbReference type="Gene3D" id="3.30.1300.10">
    <property type="entry name" value="Pantoate-beta-alanine ligase, C-terminal domain"/>
    <property type="match status" value="1"/>
</dbReference>
<dbReference type="Proteomes" id="UP000247465">
    <property type="component" value="Chromosome"/>
</dbReference>
<dbReference type="KEGG" id="mtar:DF168_01854"/>
<dbReference type="GO" id="GO:0015940">
    <property type="term" value="P:pantothenate biosynthetic process"/>
    <property type="evidence" value="ECO:0007669"/>
    <property type="project" value="UniProtKB-UniRule"/>
</dbReference>
<evidence type="ECO:0000256" key="2">
    <source>
        <dbReference type="ARBA" id="ARBA00009256"/>
    </source>
</evidence>
<dbReference type="Gene3D" id="3.40.50.620">
    <property type="entry name" value="HUPs"/>
    <property type="match status" value="1"/>
</dbReference>
<dbReference type="SUPFAM" id="SSF52374">
    <property type="entry name" value="Nucleotidylyl transferase"/>
    <property type="match status" value="1"/>
</dbReference>
<dbReference type="Pfam" id="PF02569">
    <property type="entry name" value="Pantoate_ligase"/>
    <property type="match status" value="1"/>
</dbReference>
<dbReference type="PANTHER" id="PTHR21299:SF1">
    <property type="entry name" value="PANTOATE--BETA-ALANINE LIGASE"/>
    <property type="match status" value="1"/>
</dbReference>
<evidence type="ECO:0000256" key="3">
    <source>
        <dbReference type="ARBA" id="ARBA00022598"/>
    </source>
</evidence>
<feature type="binding site" evidence="8">
    <location>
        <position position="60"/>
    </location>
    <ligand>
        <name>beta-alanine</name>
        <dbReference type="ChEBI" id="CHEBI:57966"/>
    </ligand>
</feature>
<evidence type="ECO:0000256" key="1">
    <source>
        <dbReference type="ARBA" id="ARBA00004990"/>
    </source>
</evidence>
<feature type="binding site" evidence="8">
    <location>
        <begin position="185"/>
        <end position="188"/>
    </location>
    <ligand>
        <name>ATP</name>
        <dbReference type="ChEBI" id="CHEBI:30616"/>
    </ligand>
</feature>
<dbReference type="EC" id="6.3.2.1" evidence="8"/>